<reference evidence="2" key="1">
    <citation type="submission" date="2021-06" db="EMBL/GenBank/DDBJ databases">
        <authorList>
            <person name="Kallberg Y."/>
            <person name="Tangrot J."/>
            <person name="Rosling A."/>
        </authorList>
    </citation>
    <scope>NUCLEOTIDE SEQUENCE</scope>
    <source>
        <strain evidence="2">AZ414A</strain>
    </source>
</reference>
<dbReference type="AlphaFoldDB" id="A0A9N9C411"/>
<dbReference type="SUPFAM" id="SSF54236">
    <property type="entry name" value="Ubiquitin-like"/>
    <property type="match status" value="1"/>
</dbReference>
<dbReference type="EMBL" id="CAJVPK010001486">
    <property type="protein sequence ID" value="CAG8588409.1"/>
    <property type="molecule type" value="Genomic_DNA"/>
</dbReference>
<gene>
    <name evidence="2" type="ORF">DEBURN_LOCUS8928</name>
</gene>
<dbReference type="InterPro" id="IPR050158">
    <property type="entry name" value="Ubiquitin_ubiquitin-like"/>
</dbReference>
<dbReference type="Proteomes" id="UP000789706">
    <property type="component" value="Unassembled WGS sequence"/>
</dbReference>
<sequence length="88" mass="10227">MYFRYINEEHPGITIEQITGKATELEVESCENISSVKRKFQDKEGIEPENQRLIFKDKPLDDKKMLSEYNIKNGDTLHLVVRLRGGSN</sequence>
<dbReference type="PRINTS" id="PR00348">
    <property type="entry name" value="UBIQUITIN"/>
</dbReference>
<dbReference type="FunFam" id="3.10.20.90:FF:000211">
    <property type="entry name" value="Polyubiquitin 9"/>
    <property type="match status" value="1"/>
</dbReference>
<evidence type="ECO:0000313" key="3">
    <source>
        <dbReference type="Proteomes" id="UP000789706"/>
    </source>
</evidence>
<organism evidence="2 3">
    <name type="scientific">Diversispora eburnea</name>
    <dbReference type="NCBI Taxonomy" id="1213867"/>
    <lineage>
        <taxon>Eukaryota</taxon>
        <taxon>Fungi</taxon>
        <taxon>Fungi incertae sedis</taxon>
        <taxon>Mucoromycota</taxon>
        <taxon>Glomeromycotina</taxon>
        <taxon>Glomeromycetes</taxon>
        <taxon>Diversisporales</taxon>
        <taxon>Diversisporaceae</taxon>
        <taxon>Diversispora</taxon>
    </lineage>
</organism>
<dbReference type="OrthoDB" id="419317at2759"/>
<dbReference type="PANTHER" id="PTHR10666">
    <property type="entry name" value="UBIQUITIN"/>
    <property type="match status" value="1"/>
</dbReference>
<dbReference type="PROSITE" id="PS50053">
    <property type="entry name" value="UBIQUITIN_2"/>
    <property type="match status" value="1"/>
</dbReference>
<evidence type="ECO:0000313" key="2">
    <source>
        <dbReference type="EMBL" id="CAG8588409.1"/>
    </source>
</evidence>
<dbReference type="Pfam" id="PF00240">
    <property type="entry name" value="ubiquitin"/>
    <property type="match status" value="1"/>
</dbReference>
<protein>
    <submittedName>
        <fullName evidence="2">1857_t:CDS:1</fullName>
    </submittedName>
</protein>
<dbReference type="InterPro" id="IPR000626">
    <property type="entry name" value="Ubiquitin-like_dom"/>
</dbReference>
<accession>A0A9N9C411</accession>
<dbReference type="Gene3D" id="3.10.20.90">
    <property type="entry name" value="Phosphatidylinositol 3-kinase Catalytic Subunit, Chain A, domain 1"/>
    <property type="match status" value="1"/>
</dbReference>
<comment type="caution">
    <text evidence="2">The sequence shown here is derived from an EMBL/GenBank/DDBJ whole genome shotgun (WGS) entry which is preliminary data.</text>
</comment>
<proteinExistence type="predicted"/>
<evidence type="ECO:0000259" key="1">
    <source>
        <dbReference type="PROSITE" id="PS50053"/>
    </source>
</evidence>
<dbReference type="SMART" id="SM00213">
    <property type="entry name" value="UBQ"/>
    <property type="match status" value="1"/>
</dbReference>
<keyword evidence="3" id="KW-1185">Reference proteome</keyword>
<feature type="domain" description="Ubiquitin-like" evidence="1">
    <location>
        <begin position="13"/>
        <end position="86"/>
    </location>
</feature>
<dbReference type="InterPro" id="IPR019956">
    <property type="entry name" value="Ubiquitin_dom"/>
</dbReference>
<name>A0A9N9C411_9GLOM</name>
<dbReference type="InterPro" id="IPR029071">
    <property type="entry name" value="Ubiquitin-like_domsf"/>
</dbReference>